<protein>
    <recommendedName>
        <fullName evidence="5">MYND-type domain-containing protein</fullName>
    </recommendedName>
</protein>
<sequence length="253" mass="28072">MADNVSAASVPRVCGMCGIGGILFRCSRCKCVYYCSTSCQKEDWRLHRDMCKTLARPKGKSHYMPLPNHGSYQDKHAAVLVWLKNHAPDGQPNYIHSPGSLLMSMDPSKFESLPVTHAIGFPLGYSSDLTGSTGMVNARVVELFVDIDVASATFGQAKKMPIGGACLARPDGRHMKVLHVEAIIEYVQIANQELGRVLERERAGENVDREEMVERLLTPKAFVRAFEKIKYDRVLGGNVYWIVLECPIKVSGE</sequence>
<evidence type="ECO:0000313" key="6">
    <source>
        <dbReference type="EMBL" id="KAK5706905.1"/>
    </source>
</evidence>
<keyword evidence="1" id="KW-0479">Metal-binding</keyword>
<dbReference type="InterPro" id="IPR002893">
    <property type="entry name" value="Znf_MYND"/>
</dbReference>
<name>A0AAN7VXM8_9PEZI</name>
<organism evidence="6 7">
    <name type="scientific">Elasticomyces elasticus</name>
    <dbReference type="NCBI Taxonomy" id="574655"/>
    <lineage>
        <taxon>Eukaryota</taxon>
        <taxon>Fungi</taxon>
        <taxon>Dikarya</taxon>
        <taxon>Ascomycota</taxon>
        <taxon>Pezizomycotina</taxon>
        <taxon>Dothideomycetes</taxon>
        <taxon>Dothideomycetidae</taxon>
        <taxon>Mycosphaerellales</taxon>
        <taxon>Teratosphaeriaceae</taxon>
        <taxon>Elasticomyces</taxon>
    </lineage>
</organism>
<evidence type="ECO:0000259" key="5">
    <source>
        <dbReference type="PROSITE" id="PS50865"/>
    </source>
</evidence>
<keyword evidence="3" id="KW-0862">Zinc</keyword>
<proteinExistence type="predicted"/>
<dbReference type="Pfam" id="PF01753">
    <property type="entry name" value="zf-MYND"/>
    <property type="match status" value="1"/>
</dbReference>
<evidence type="ECO:0000256" key="3">
    <source>
        <dbReference type="ARBA" id="ARBA00022833"/>
    </source>
</evidence>
<dbReference type="PROSITE" id="PS50865">
    <property type="entry name" value="ZF_MYND_2"/>
    <property type="match status" value="1"/>
</dbReference>
<keyword evidence="2 4" id="KW-0863">Zinc-finger</keyword>
<dbReference type="Proteomes" id="UP001310594">
    <property type="component" value="Unassembled WGS sequence"/>
</dbReference>
<evidence type="ECO:0000256" key="1">
    <source>
        <dbReference type="ARBA" id="ARBA00022723"/>
    </source>
</evidence>
<dbReference type="EMBL" id="JAVRQU010000002">
    <property type="protein sequence ID" value="KAK5706905.1"/>
    <property type="molecule type" value="Genomic_DNA"/>
</dbReference>
<gene>
    <name evidence="6" type="ORF">LTR97_001897</name>
</gene>
<feature type="domain" description="MYND-type" evidence="5">
    <location>
        <begin position="14"/>
        <end position="51"/>
    </location>
</feature>
<dbReference type="Gene3D" id="6.10.140.2220">
    <property type="match status" value="1"/>
</dbReference>
<reference evidence="6" key="1">
    <citation type="submission" date="2023-08" db="EMBL/GenBank/DDBJ databases">
        <title>Black Yeasts Isolated from many extreme environments.</title>
        <authorList>
            <person name="Coleine C."/>
            <person name="Stajich J.E."/>
            <person name="Selbmann L."/>
        </authorList>
    </citation>
    <scope>NUCLEOTIDE SEQUENCE</scope>
    <source>
        <strain evidence="6">CCFEE 5810</strain>
    </source>
</reference>
<dbReference type="AlphaFoldDB" id="A0AAN7VXM8"/>
<evidence type="ECO:0000313" key="7">
    <source>
        <dbReference type="Proteomes" id="UP001310594"/>
    </source>
</evidence>
<dbReference type="SUPFAM" id="SSF144232">
    <property type="entry name" value="HIT/MYND zinc finger-like"/>
    <property type="match status" value="1"/>
</dbReference>
<dbReference type="PROSITE" id="PS01360">
    <property type="entry name" value="ZF_MYND_1"/>
    <property type="match status" value="1"/>
</dbReference>
<evidence type="ECO:0000256" key="2">
    <source>
        <dbReference type="ARBA" id="ARBA00022771"/>
    </source>
</evidence>
<evidence type="ECO:0000256" key="4">
    <source>
        <dbReference type="PROSITE-ProRule" id="PRU00134"/>
    </source>
</evidence>
<dbReference type="GO" id="GO:0008270">
    <property type="term" value="F:zinc ion binding"/>
    <property type="evidence" value="ECO:0007669"/>
    <property type="project" value="UniProtKB-KW"/>
</dbReference>
<comment type="caution">
    <text evidence="6">The sequence shown here is derived from an EMBL/GenBank/DDBJ whole genome shotgun (WGS) entry which is preliminary data.</text>
</comment>
<accession>A0AAN7VXM8</accession>